<name>A0ABR7KVI3_9SPHI</name>
<dbReference type="EMBL" id="JACRYL010000016">
    <property type="protein sequence ID" value="MBC6112121.1"/>
    <property type="molecule type" value="Genomic_DNA"/>
</dbReference>
<dbReference type="InterPro" id="IPR036188">
    <property type="entry name" value="FAD/NAD-bd_sf"/>
</dbReference>
<dbReference type="PANTHER" id="PTHR42784">
    <property type="entry name" value="PYRANOSE 2-OXIDASE"/>
    <property type="match status" value="1"/>
</dbReference>
<dbReference type="SUPFAM" id="SSF51905">
    <property type="entry name" value="FAD/NAD(P)-binding domain"/>
    <property type="match status" value="1"/>
</dbReference>
<keyword evidence="3" id="KW-0285">Flavoprotein</keyword>
<dbReference type="PANTHER" id="PTHR42784:SF1">
    <property type="entry name" value="PYRANOSE 2-OXIDASE"/>
    <property type="match status" value="1"/>
</dbReference>
<proteinExistence type="inferred from homology"/>
<comment type="cofactor">
    <cofactor evidence="1">
        <name>FAD</name>
        <dbReference type="ChEBI" id="CHEBI:57692"/>
    </cofactor>
</comment>
<comment type="similarity">
    <text evidence="2">Belongs to the GMC oxidoreductase family.</text>
</comment>
<sequence>MNKKVEDTYDAIVVGSGISGGWAAMELCKKGLKTLLLDRGRDVKHIVDYPTAFLNPWDFKNGFNNTNQDKIDNPIQSHNYSPADKHFYVSDKEHPYIQEKPFNWLRGYQIGGRSLVWGRQCYRLSNLDFEANLKDGVAVDWPVRYEDIAPWYDYVESFVGISGQAENLPHLPDGKFLEPMELNCIEKHLANSIKKNNEKRVLTIARVANLTRGWDNRGPCMNRNLCTRGCPYGGYFSSNSSTIPAAISTNNLTIRPFSIVAEIIYTDQTKKATGVRVIDAISKEEFIFKSKIIFVNASTIATTAILLNSKSKRFPNGLGNDSGELGHNLMDHHSSTGAMGIHNGFNNMYYKGRRPCGFLIPRFVDENNPNYLRGYNIQGRGERQNWEDRALNMKGFGLNFKNEISTPGPWSVWMAGWGECLPYHDNKISLSEEENDQWGLPLIKIDFSFKENEKLMMKDIMKNSVNILEAAGFENVEGFSYDKPGGSTIHEMGTARMGRDPETSVLNGNNQIHAVKNVFITDGSCMTSSACQNPSLTYMALTARACDFAVNELKSGRL</sequence>
<gene>
    <name evidence="8" type="ORF">H7U22_16985</name>
</gene>
<evidence type="ECO:0000256" key="3">
    <source>
        <dbReference type="ARBA" id="ARBA00022630"/>
    </source>
</evidence>
<dbReference type="RefSeq" id="WP_187072547.1">
    <property type="nucleotide sequence ID" value="NZ_JACRYL010000016.1"/>
</dbReference>
<dbReference type="InterPro" id="IPR000172">
    <property type="entry name" value="GMC_OxRdtase_N"/>
</dbReference>
<reference evidence="8 9" key="1">
    <citation type="submission" date="2020-08" db="EMBL/GenBank/DDBJ databases">
        <authorList>
            <person name="Sun Q."/>
            <person name="Inoue M."/>
        </authorList>
    </citation>
    <scope>NUCLEOTIDE SEQUENCE [LARGE SCALE GENOMIC DNA]</scope>
    <source>
        <strain evidence="8 9">CCM 8938</strain>
    </source>
</reference>
<evidence type="ECO:0000313" key="9">
    <source>
        <dbReference type="Proteomes" id="UP000652755"/>
    </source>
</evidence>
<protein>
    <submittedName>
        <fullName evidence="8">GMC family oxidoreductase</fullName>
    </submittedName>
</protein>
<dbReference type="Proteomes" id="UP000652755">
    <property type="component" value="Unassembled WGS sequence"/>
</dbReference>
<organism evidence="8 9">
    <name type="scientific">Pedobacter fastidiosus</name>
    <dbReference type="NCBI Taxonomy" id="2765361"/>
    <lineage>
        <taxon>Bacteria</taxon>
        <taxon>Pseudomonadati</taxon>
        <taxon>Bacteroidota</taxon>
        <taxon>Sphingobacteriia</taxon>
        <taxon>Sphingobacteriales</taxon>
        <taxon>Sphingobacteriaceae</taxon>
        <taxon>Pedobacter</taxon>
    </lineage>
</organism>
<keyword evidence="4" id="KW-0274">FAD</keyword>
<dbReference type="InterPro" id="IPR051473">
    <property type="entry name" value="P2Ox-like"/>
</dbReference>
<feature type="domain" description="Glucose-methanol-choline oxidoreductase N-terminal" evidence="6">
    <location>
        <begin position="22"/>
        <end position="333"/>
    </location>
</feature>
<accession>A0ABR7KVI3</accession>
<keyword evidence="9" id="KW-1185">Reference proteome</keyword>
<dbReference type="Pfam" id="PF00732">
    <property type="entry name" value="GMC_oxred_N"/>
    <property type="match status" value="1"/>
</dbReference>
<dbReference type="Gene3D" id="3.50.50.60">
    <property type="entry name" value="FAD/NAD(P)-binding domain"/>
    <property type="match status" value="2"/>
</dbReference>
<evidence type="ECO:0000256" key="4">
    <source>
        <dbReference type="ARBA" id="ARBA00022827"/>
    </source>
</evidence>
<comment type="caution">
    <text evidence="8">The sequence shown here is derived from an EMBL/GenBank/DDBJ whole genome shotgun (WGS) entry which is preliminary data.</text>
</comment>
<dbReference type="InterPro" id="IPR007867">
    <property type="entry name" value="GMC_OxRtase_C"/>
</dbReference>
<evidence type="ECO:0000256" key="5">
    <source>
        <dbReference type="ARBA" id="ARBA00023002"/>
    </source>
</evidence>
<evidence type="ECO:0000256" key="1">
    <source>
        <dbReference type="ARBA" id="ARBA00001974"/>
    </source>
</evidence>
<evidence type="ECO:0000256" key="2">
    <source>
        <dbReference type="ARBA" id="ARBA00010790"/>
    </source>
</evidence>
<dbReference type="Pfam" id="PF05199">
    <property type="entry name" value="GMC_oxred_C"/>
    <property type="match status" value="1"/>
</dbReference>
<evidence type="ECO:0000259" key="6">
    <source>
        <dbReference type="Pfam" id="PF00732"/>
    </source>
</evidence>
<evidence type="ECO:0000313" key="8">
    <source>
        <dbReference type="EMBL" id="MBC6112121.1"/>
    </source>
</evidence>
<keyword evidence="5" id="KW-0560">Oxidoreductase</keyword>
<feature type="domain" description="Glucose-methanol-choline oxidoreductase C-terminal" evidence="7">
    <location>
        <begin position="422"/>
        <end position="541"/>
    </location>
</feature>
<evidence type="ECO:0000259" key="7">
    <source>
        <dbReference type="Pfam" id="PF05199"/>
    </source>
</evidence>
<dbReference type="SUPFAM" id="SSF54373">
    <property type="entry name" value="FAD-linked reductases, C-terminal domain"/>
    <property type="match status" value="1"/>
</dbReference>